<gene>
    <name evidence="1" type="ORF">PPRIM_AZ9-3.1.T0440304</name>
</gene>
<keyword evidence="2" id="KW-1185">Reference proteome</keyword>
<sequence>MKVQTIQKIQIKFKIQSEFTWKQLLRTEFAANVGVYMLDISGMLWVESGLKILIYYYFIIFKLLDVDFLTQRYALLNEGLYSPFKELCVNADQESIPRKKIICETYGNGILKTQHFFKNFIIKSQQQIQLSQNRKLIKGWQIIIFIFGRQDLGLWLFFSNLRLVRLNQKAQQQSERESKSVRQGQKDKEFAHFSRVWALFDTFIQCLLQKLSCLQYSNRREIIFKRK</sequence>
<comment type="caution">
    <text evidence="1">The sequence shown here is derived from an EMBL/GenBank/DDBJ whole genome shotgun (WGS) entry which is preliminary data.</text>
</comment>
<evidence type="ECO:0000313" key="1">
    <source>
        <dbReference type="EMBL" id="CAD8069917.1"/>
    </source>
</evidence>
<accession>A0A8S1LQ94</accession>
<dbReference type="Proteomes" id="UP000688137">
    <property type="component" value="Unassembled WGS sequence"/>
</dbReference>
<proteinExistence type="predicted"/>
<name>A0A8S1LQ94_PARPR</name>
<dbReference type="EMBL" id="CAJJDM010000044">
    <property type="protein sequence ID" value="CAD8069917.1"/>
    <property type="molecule type" value="Genomic_DNA"/>
</dbReference>
<protein>
    <submittedName>
        <fullName evidence="1">Uncharacterized protein</fullName>
    </submittedName>
</protein>
<reference evidence="1" key="1">
    <citation type="submission" date="2021-01" db="EMBL/GenBank/DDBJ databases">
        <authorList>
            <consortium name="Genoscope - CEA"/>
            <person name="William W."/>
        </authorList>
    </citation>
    <scope>NUCLEOTIDE SEQUENCE</scope>
</reference>
<evidence type="ECO:0000313" key="2">
    <source>
        <dbReference type="Proteomes" id="UP000688137"/>
    </source>
</evidence>
<dbReference type="AlphaFoldDB" id="A0A8S1LQ94"/>
<organism evidence="1 2">
    <name type="scientific">Paramecium primaurelia</name>
    <dbReference type="NCBI Taxonomy" id="5886"/>
    <lineage>
        <taxon>Eukaryota</taxon>
        <taxon>Sar</taxon>
        <taxon>Alveolata</taxon>
        <taxon>Ciliophora</taxon>
        <taxon>Intramacronucleata</taxon>
        <taxon>Oligohymenophorea</taxon>
        <taxon>Peniculida</taxon>
        <taxon>Parameciidae</taxon>
        <taxon>Paramecium</taxon>
    </lineage>
</organism>